<organism evidence="1 3">
    <name type="scientific">Xanthomonas cucurbitae</name>
    <dbReference type="NCBI Taxonomy" id="56453"/>
    <lineage>
        <taxon>Bacteria</taxon>
        <taxon>Pseudomonadati</taxon>
        <taxon>Pseudomonadota</taxon>
        <taxon>Gammaproteobacteria</taxon>
        <taxon>Lysobacterales</taxon>
        <taxon>Lysobacteraceae</taxon>
        <taxon>Xanthomonas</taxon>
    </lineage>
</organism>
<keyword evidence="1" id="KW-0540">Nuclease</keyword>
<gene>
    <name evidence="2" type="ORF">K6978_02435</name>
    <name evidence="1" type="ORF">XcuCFBP2542_07110</name>
</gene>
<dbReference type="OrthoDB" id="6027810at2"/>
<accession>A0A2S7DU02</accession>
<keyword evidence="1" id="KW-0255">Endonuclease</keyword>
<evidence type="ECO:0000313" key="3">
    <source>
        <dbReference type="Proteomes" id="UP000239561"/>
    </source>
</evidence>
<dbReference type="EMBL" id="MDED01000009">
    <property type="protein sequence ID" value="PPU77285.1"/>
    <property type="molecule type" value="Genomic_DNA"/>
</dbReference>
<evidence type="ECO:0000313" key="1">
    <source>
        <dbReference type="EMBL" id="PPU77285.1"/>
    </source>
</evidence>
<reference evidence="2 4" key="2">
    <citation type="submission" date="2021-08" db="EMBL/GenBank/DDBJ databases">
        <title>Genome sequences of Xanthomonas cucurbitae isolates from 5 Midwestern US states.</title>
        <authorList>
            <person name="Hind S.R."/>
        </authorList>
    </citation>
    <scope>NUCLEOTIDE SEQUENCE [LARGE SCALE GENOMIC DNA]</scope>
    <source>
        <strain evidence="2 4">OH_261</strain>
    </source>
</reference>
<protein>
    <submittedName>
        <fullName evidence="1">Endonuclease</fullName>
    </submittedName>
</protein>
<dbReference type="AlphaFoldDB" id="A0A2S7DU02"/>
<evidence type="ECO:0000313" key="2">
    <source>
        <dbReference type="EMBL" id="WDM72081.1"/>
    </source>
</evidence>
<sequence>MTDTTTLASAAFAAFEHADWHGLQQGPYVVYLLAYARRDAFYIDVASDLLAIEGRCRHLVAQQRATLPEPGVRALLMTWFEVCNDPAAAQARANEIRRWTHAWQRRLVETLNPQWLDLAAYALGFPGKLAQVGERQVQFSTILNSGDT</sequence>
<evidence type="ECO:0000313" key="4">
    <source>
        <dbReference type="Proteomes" id="UP001214201"/>
    </source>
</evidence>
<proteinExistence type="predicted"/>
<keyword evidence="4" id="KW-1185">Reference proteome</keyword>
<dbReference type="RefSeq" id="WP_104602904.1">
    <property type="nucleotide sequence ID" value="NZ_CP033326.1"/>
</dbReference>
<dbReference type="EMBL" id="CP082214">
    <property type="protein sequence ID" value="WDM72081.1"/>
    <property type="molecule type" value="Genomic_DNA"/>
</dbReference>
<dbReference type="Proteomes" id="UP000239561">
    <property type="component" value="Unassembled WGS sequence"/>
</dbReference>
<keyword evidence="1" id="KW-0378">Hydrolase</keyword>
<dbReference type="GO" id="GO:0004519">
    <property type="term" value="F:endonuclease activity"/>
    <property type="evidence" value="ECO:0007669"/>
    <property type="project" value="UniProtKB-KW"/>
</dbReference>
<reference evidence="1 3" key="1">
    <citation type="submission" date="2016-08" db="EMBL/GenBank/DDBJ databases">
        <authorList>
            <person name="Seilhamer J.J."/>
        </authorList>
    </citation>
    <scope>NUCLEOTIDE SEQUENCE [LARGE SCALE GENOMIC DNA]</scope>
    <source>
        <strain evidence="1 3">CFBP2542</strain>
    </source>
</reference>
<name>A0A2S7DU02_9XANT</name>
<dbReference type="Proteomes" id="UP001214201">
    <property type="component" value="Chromosome"/>
</dbReference>